<evidence type="ECO:0008006" key="3">
    <source>
        <dbReference type="Google" id="ProtNLM"/>
    </source>
</evidence>
<evidence type="ECO:0000313" key="2">
    <source>
        <dbReference type="Proteomes" id="UP001300745"/>
    </source>
</evidence>
<evidence type="ECO:0000313" key="1">
    <source>
        <dbReference type="EMBL" id="MCX2941087.1"/>
    </source>
</evidence>
<name>A0ABT3SNH7_9MYCO</name>
<proteinExistence type="predicted"/>
<protein>
    <recommendedName>
        <fullName evidence="3">VWFA domain-containing protein</fullName>
    </recommendedName>
</protein>
<keyword evidence="2" id="KW-1185">Reference proteome</keyword>
<dbReference type="RefSeq" id="WP_266000976.1">
    <property type="nucleotide sequence ID" value="NZ_JAPJDN010000057.1"/>
</dbReference>
<reference evidence="1 2" key="1">
    <citation type="submission" date="2022-11" db="EMBL/GenBank/DDBJ databases">
        <title>Mycobacterium sp. nov.</title>
        <authorList>
            <person name="Papic B."/>
            <person name="Spicic S."/>
            <person name="Duvnjak S."/>
        </authorList>
    </citation>
    <scope>NUCLEOTIDE SEQUENCE [LARGE SCALE GENOMIC DNA]</scope>
    <source>
        <strain evidence="1 2">CVI_P4</strain>
    </source>
</reference>
<organism evidence="1 2">
    <name type="scientific">Mycobacterium pinniadriaticum</name>
    <dbReference type="NCBI Taxonomy" id="2994102"/>
    <lineage>
        <taxon>Bacteria</taxon>
        <taxon>Bacillati</taxon>
        <taxon>Actinomycetota</taxon>
        <taxon>Actinomycetes</taxon>
        <taxon>Mycobacteriales</taxon>
        <taxon>Mycobacteriaceae</taxon>
        <taxon>Mycobacterium</taxon>
    </lineage>
</organism>
<accession>A0ABT3SNH7</accession>
<dbReference type="Proteomes" id="UP001300745">
    <property type="component" value="Unassembled WGS sequence"/>
</dbReference>
<gene>
    <name evidence="1" type="ORF">ORI27_30800</name>
</gene>
<comment type="caution">
    <text evidence="1">The sequence shown here is derived from an EMBL/GenBank/DDBJ whole genome shotgun (WGS) entry which is preliminary data.</text>
</comment>
<sequence length="261" mass="26679">MFEHNTIRSIAATATIVICAATGCHGAISDSLAHAEQVAASCPSDGSRVAALVASDESGSRHGATAQPAQQHVLQTVAERTAICGGHLRVVIFAGSTVGLTVFDEDLQLDGATATARLRKTAAAVDAVMQQINTALSGVANELPDGATDVVGQYQPGAEYLSQLSVSEAYRLEETVLTDGIQTAEPDLSDPALTSAQAETLAATVTVPTLPGADVRLIGIGRQTDGSLLPTPYVAALRAFHTAVCKRTQATCTVVTDAAGA</sequence>
<dbReference type="EMBL" id="JAPJDO010000057">
    <property type="protein sequence ID" value="MCX2941087.1"/>
    <property type="molecule type" value="Genomic_DNA"/>
</dbReference>